<dbReference type="Gene3D" id="3.20.20.370">
    <property type="entry name" value="Glycoside hydrolase/deacetylase"/>
    <property type="match status" value="1"/>
</dbReference>
<dbReference type="Pfam" id="PF01522">
    <property type="entry name" value="Polysacc_deac_1"/>
    <property type="match status" value="1"/>
</dbReference>
<dbReference type="PANTHER" id="PTHR10587">
    <property type="entry name" value="GLYCOSYL TRANSFERASE-RELATED"/>
    <property type="match status" value="1"/>
</dbReference>
<protein>
    <submittedName>
        <fullName evidence="2">Peptidoglycan/xylan/chitin deacetylase (PgdA/CDA1 family)</fullName>
    </submittedName>
</protein>
<evidence type="ECO:0000313" key="2">
    <source>
        <dbReference type="EMBL" id="MBP2033634.1"/>
    </source>
</evidence>
<reference evidence="2 3" key="1">
    <citation type="submission" date="2021-03" db="EMBL/GenBank/DDBJ databases">
        <title>Genomic Encyclopedia of Type Strains, Phase IV (KMG-IV): sequencing the most valuable type-strain genomes for metagenomic binning, comparative biology and taxonomic classification.</title>
        <authorList>
            <person name="Goeker M."/>
        </authorList>
    </citation>
    <scope>NUCLEOTIDE SEQUENCE [LARGE SCALE GENOMIC DNA]</scope>
    <source>
        <strain evidence="2 3">DSM 28783</strain>
    </source>
</reference>
<dbReference type="CDD" id="cd10944">
    <property type="entry name" value="CE4_SmPgdA_like"/>
    <property type="match status" value="1"/>
</dbReference>
<dbReference type="InterPro" id="IPR050248">
    <property type="entry name" value="Polysacc_deacetylase_ArnD"/>
</dbReference>
<evidence type="ECO:0000259" key="1">
    <source>
        <dbReference type="PROSITE" id="PS51677"/>
    </source>
</evidence>
<dbReference type="EMBL" id="JAGGLM010000017">
    <property type="protein sequence ID" value="MBP2033634.1"/>
    <property type="molecule type" value="Genomic_DNA"/>
</dbReference>
<feature type="domain" description="NodB homology" evidence="1">
    <location>
        <begin position="32"/>
        <end position="219"/>
    </location>
</feature>
<name>A0ABS4KUB1_9CLOT</name>
<dbReference type="PROSITE" id="PS51677">
    <property type="entry name" value="NODB"/>
    <property type="match status" value="1"/>
</dbReference>
<dbReference type="SUPFAM" id="SSF88713">
    <property type="entry name" value="Glycoside hydrolase/deacetylase"/>
    <property type="match status" value="1"/>
</dbReference>
<organism evidence="2 3">
    <name type="scientific">Clostridium algifaecis</name>
    <dbReference type="NCBI Taxonomy" id="1472040"/>
    <lineage>
        <taxon>Bacteria</taxon>
        <taxon>Bacillati</taxon>
        <taxon>Bacillota</taxon>
        <taxon>Clostridia</taxon>
        <taxon>Eubacteriales</taxon>
        <taxon>Clostridiaceae</taxon>
        <taxon>Clostridium</taxon>
    </lineage>
</organism>
<accession>A0ABS4KUB1</accession>
<gene>
    <name evidence="2" type="ORF">J2Z42_002338</name>
</gene>
<dbReference type="RefSeq" id="WP_209702895.1">
    <property type="nucleotide sequence ID" value="NZ_JAGGLM010000017.1"/>
</dbReference>
<sequence length="234" mass="26629">MKLKSTTCCIIILLLVLSIFTIPTKVYSKDQKLIYLTFDDGPGYNVTENILDILKSENVKATFFVIGSKIPGRESTLNRMKSEGHSIGLHTYSHEYRKIYKNNESFINEMNAAGNTIKNVTGISSKIIRFPSGSNGHMNEALLNELHSMNYKVFDWNLCLSDGINHNTPVSKLYREGTEKCVNPSRIFLLAHCGAENKNTCTVLPQIIKYYKNLGYEFRPITDTTPEYHFRISK</sequence>
<dbReference type="InterPro" id="IPR002509">
    <property type="entry name" value="NODB_dom"/>
</dbReference>
<evidence type="ECO:0000313" key="3">
    <source>
        <dbReference type="Proteomes" id="UP001519307"/>
    </source>
</evidence>
<proteinExistence type="predicted"/>
<dbReference type="InterPro" id="IPR011330">
    <property type="entry name" value="Glyco_hydro/deAcase_b/a-brl"/>
</dbReference>
<dbReference type="PANTHER" id="PTHR10587:SF125">
    <property type="entry name" value="POLYSACCHARIDE DEACETYLASE YHEN-RELATED"/>
    <property type="match status" value="1"/>
</dbReference>
<comment type="caution">
    <text evidence="2">The sequence shown here is derived from an EMBL/GenBank/DDBJ whole genome shotgun (WGS) entry which is preliminary data.</text>
</comment>
<keyword evidence="3" id="KW-1185">Reference proteome</keyword>
<dbReference type="Proteomes" id="UP001519307">
    <property type="component" value="Unassembled WGS sequence"/>
</dbReference>